<evidence type="ECO:0000313" key="4">
    <source>
        <dbReference type="Proteomes" id="UP000663828"/>
    </source>
</evidence>
<dbReference type="OrthoDB" id="9983791at2759"/>
<name>A0A813VJZ6_ADIRI</name>
<keyword evidence="4" id="KW-1185">Reference proteome</keyword>
<dbReference type="Gene3D" id="3.40.50.1110">
    <property type="entry name" value="SGNH hydrolase"/>
    <property type="match status" value="1"/>
</dbReference>
<dbReference type="Pfam" id="PF13472">
    <property type="entry name" value="Lipase_GDSL_2"/>
    <property type="match status" value="1"/>
</dbReference>
<reference evidence="3" key="1">
    <citation type="submission" date="2021-02" db="EMBL/GenBank/DDBJ databases">
        <authorList>
            <person name="Nowell W R."/>
        </authorList>
    </citation>
    <scope>NUCLEOTIDE SEQUENCE</scope>
</reference>
<protein>
    <recommendedName>
        <fullName evidence="1">SGNH hydrolase-type esterase domain-containing protein</fullName>
    </recommendedName>
</protein>
<dbReference type="InterPro" id="IPR013830">
    <property type="entry name" value="SGNH_hydro"/>
</dbReference>
<dbReference type="Proteomes" id="UP000663828">
    <property type="component" value="Unassembled WGS sequence"/>
</dbReference>
<dbReference type="EMBL" id="CAJNOJ010000021">
    <property type="protein sequence ID" value="CAF0844468.1"/>
    <property type="molecule type" value="Genomic_DNA"/>
</dbReference>
<dbReference type="SUPFAM" id="SSF52266">
    <property type="entry name" value="SGNH hydrolase"/>
    <property type="match status" value="1"/>
</dbReference>
<evidence type="ECO:0000313" key="3">
    <source>
        <dbReference type="EMBL" id="CAF0844468.1"/>
    </source>
</evidence>
<evidence type="ECO:0000313" key="5">
    <source>
        <dbReference type="Proteomes" id="UP000663852"/>
    </source>
</evidence>
<evidence type="ECO:0000259" key="1">
    <source>
        <dbReference type="Pfam" id="PF13472"/>
    </source>
</evidence>
<dbReference type="AlphaFoldDB" id="A0A813VJZ6"/>
<evidence type="ECO:0000313" key="2">
    <source>
        <dbReference type="EMBL" id="CAF0811466.1"/>
    </source>
</evidence>
<dbReference type="Proteomes" id="UP000663852">
    <property type="component" value="Unassembled WGS sequence"/>
</dbReference>
<accession>A0A813VJZ6</accession>
<proteinExistence type="predicted"/>
<gene>
    <name evidence="3" type="ORF">EDS130_LOCUS6994</name>
    <name evidence="2" type="ORF">XAT740_LOCUS3487</name>
</gene>
<comment type="caution">
    <text evidence="3">The sequence shown here is derived from an EMBL/GenBank/DDBJ whole genome shotgun (WGS) entry which is preliminary data.</text>
</comment>
<organism evidence="3 5">
    <name type="scientific">Adineta ricciae</name>
    <name type="common">Rotifer</name>
    <dbReference type="NCBI Taxonomy" id="249248"/>
    <lineage>
        <taxon>Eukaryota</taxon>
        <taxon>Metazoa</taxon>
        <taxon>Spiralia</taxon>
        <taxon>Gnathifera</taxon>
        <taxon>Rotifera</taxon>
        <taxon>Eurotatoria</taxon>
        <taxon>Bdelloidea</taxon>
        <taxon>Adinetida</taxon>
        <taxon>Adinetidae</taxon>
        <taxon>Adineta</taxon>
    </lineage>
</organism>
<feature type="domain" description="SGNH hydrolase-type esterase" evidence="1">
    <location>
        <begin position="11"/>
        <end position="177"/>
    </location>
</feature>
<dbReference type="EMBL" id="CAJNOR010000133">
    <property type="protein sequence ID" value="CAF0811466.1"/>
    <property type="molecule type" value="Genomic_DNA"/>
</dbReference>
<dbReference type="InterPro" id="IPR036514">
    <property type="entry name" value="SGNH_hydro_sf"/>
</dbReference>
<sequence length="220" mass="24246">MGAAIPHLVLLGDSTLDNKFYVAKGELAIIDQLKAKAQARGWKATSVAVDGHSISHIATQLTKIPEDATHLFISIGGNDALAYMQRLSTPVKNLGEGLIVMDEIKKEFEEEYVAMLKHVSERQIPTVVCTMYRPNFDNPNQKQMSGPALSALNDVIITEATKLGLPVIDFKTIFNDPMDYANAIEPAAQGGRKVVENMIYVMDNHQFAKKICAIYARVNE</sequence>